<dbReference type="PANTHER" id="PTHR11638">
    <property type="entry name" value="ATP-DEPENDENT CLP PROTEASE"/>
    <property type="match status" value="1"/>
</dbReference>
<accession>A0AB35IR26</accession>
<evidence type="ECO:0000256" key="3">
    <source>
        <dbReference type="ARBA" id="ARBA00022840"/>
    </source>
</evidence>
<dbReference type="SUPFAM" id="SSF52540">
    <property type="entry name" value="P-loop containing nucleoside triphosphate hydrolases"/>
    <property type="match status" value="1"/>
</dbReference>
<protein>
    <submittedName>
        <fullName evidence="5">AAA family ATPase</fullName>
    </submittedName>
</protein>
<dbReference type="InterPro" id="IPR027417">
    <property type="entry name" value="P-loop_NTPase"/>
</dbReference>
<evidence type="ECO:0000313" key="6">
    <source>
        <dbReference type="Proteomes" id="UP001211987"/>
    </source>
</evidence>
<evidence type="ECO:0000313" key="5">
    <source>
        <dbReference type="EMBL" id="MDB7085463.1"/>
    </source>
</evidence>
<dbReference type="GO" id="GO:0005524">
    <property type="term" value="F:ATP binding"/>
    <property type="evidence" value="ECO:0007669"/>
    <property type="project" value="UniProtKB-KW"/>
</dbReference>
<dbReference type="Gene3D" id="3.40.50.300">
    <property type="entry name" value="P-loop containing nucleotide triphosphate hydrolases"/>
    <property type="match status" value="1"/>
</dbReference>
<dbReference type="Pfam" id="PF17871">
    <property type="entry name" value="AAA_lid_9"/>
    <property type="match status" value="1"/>
</dbReference>
<reference evidence="5" key="1">
    <citation type="submission" date="2023-01" db="EMBL/GenBank/DDBJ databases">
        <title>Human gut microbiome strain richness.</title>
        <authorList>
            <person name="Chen-Liaw A."/>
        </authorList>
    </citation>
    <scope>NUCLEOTIDE SEQUENCE</scope>
    <source>
        <strain evidence="5">1001217st2_G6_1001217B_191108</strain>
    </source>
</reference>
<gene>
    <name evidence="5" type="ORF">PM738_16770</name>
</gene>
<proteinExistence type="predicted"/>
<keyword evidence="2" id="KW-0547">Nucleotide-binding</keyword>
<keyword evidence="1" id="KW-0677">Repeat</keyword>
<evidence type="ECO:0000259" key="4">
    <source>
        <dbReference type="SMART" id="SM00382"/>
    </source>
</evidence>
<dbReference type="AlphaFoldDB" id="A0AB35IR26"/>
<dbReference type="InterPro" id="IPR003593">
    <property type="entry name" value="AAA+_ATPase"/>
</dbReference>
<dbReference type="InterPro" id="IPR041546">
    <property type="entry name" value="ClpA/ClpB_AAA_lid"/>
</dbReference>
<dbReference type="GO" id="GO:0016887">
    <property type="term" value="F:ATP hydrolysis activity"/>
    <property type="evidence" value="ECO:0007669"/>
    <property type="project" value="InterPro"/>
</dbReference>
<comment type="caution">
    <text evidence="5">The sequence shown here is derived from an EMBL/GenBank/DDBJ whole genome shotgun (WGS) entry which is preliminary data.</text>
</comment>
<dbReference type="GO" id="GO:0034605">
    <property type="term" value="P:cellular response to heat"/>
    <property type="evidence" value="ECO:0007669"/>
    <property type="project" value="TreeGrafter"/>
</dbReference>
<keyword evidence="3" id="KW-0067">ATP-binding</keyword>
<dbReference type="Proteomes" id="UP001211987">
    <property type="component" value="Unassembled WGS sequence"/>
</dbReference>
<dbReference type="EMBL" id="JAQLKE010000040">
    <property type="protein sequence ID" value="MDB7085463.1"/>
    <property type="molecule type" value="Genomic_DNA"/>
</dbReference>
<feature type="domain" description="AAA+ ATPase" evidence="4">
    <location>
        <begin position="18"/>
        <end position="159"/>
    </location>
</feature>
<evidence type="ECO:0000256" key="1">
    <source>
        <dbReference type="ARBA" id="ARBA00022737"/>
    </source>
</evidence>
<sequence length="237" mass="27105">MERDEEVLQILVGLCCLEKANIAITGPAGVGKSAIIDELSRVLKYESVPKSLKGYTIVKLNLTSMLAGTKYRGDFEERLDKYLKEIRNKKVITFIDEGHQITATGNSDNTLPLSEMIKPILSSGRFKFIIATTENEYKIIEADATLNRRFRKIPIYEPEKEKVFAMIREKINILKKFNGVDISKETIDEIIEETSKIRNRCFPDKALDVIDMTMAYSQVMNEDFSIDYAKKYISNIQ</sequence>
<dbReference type="Gene3D" id="1.10.8.60">
    <property type="match status" value="1"/>
</dbReference>
<dbReference type="RefSeq" id="WP_272019202.1">
    <property type="nucleotide sequence ID" value="NZ_JAQLKE010000040.1"/>
</dbReference>
<dbReference type="SMART" id="SM00382">
    <property type="entry name" value="AAA"/>
    <property type="match status" value="1"/>
</dbReference>
<dbReference type="CDD" id="cd00009">
    <property type="entry name" value="AAA"/>
    <property type="match status" value="1"/>
</dbReference>
<organism evidence="5 6">
    <name type="scientific">Thomasclavelia ramosa</name>
    <dbReference type="NCBI Taxonomy" id="1547"/>
    <lineage>
        <taxon>Bacteria</taxon>
        <taxon>Bacillati</taxon>
        <taxon>Bacillota</taxon>
        <taxon>Erysipelotrichia</taxon>
        <taxon>Erysipelotrichales</taxon>
        <taxon>Coprobacillaceae</taxon>
        <taxon>Thomasclavelia</taxon>
    </lineage>
</organism>
<evidence type="ECO:0000256" key="2">
    <source>
        <dbReference type="ARBA" id="ARBA00022741"/>
    </source>
</evidence>
<dbReference type="InterPro" id="IPR050130">
    <property type="entry name" value="ClpA_ClpB"/>
</dbReference>
<dbReference type="Pfam" id="PF00004">
    <property type="entry name" value="AAA"/>
    <property type="match status" value="1"/>
</dbReference>
<name>A0AB35IR26_9FIRM</name>
<dbReference type="GO" id="GO:0005737">
    <property type="term" value="C:cytoplasm"/>
    <property type="evidence" value="ECO:0007669"/>
    <property type="project" value="TreeGrafter"/>
</dbReference>
<dbReference type="InterPro" id="IPR003959">
    <property type="entry name" value="ATPase_AAA_core"/>
</dbReference>
<dbReference type="PANTHER" id="PTHR11638:SF18">
    <property type="entry name" value="HEAT SHOCK PROTEIN 104"/>
    <property type="match status" value="1"/>
</dbReference>